<sequence length="270" mass="31593">MQANKIISFTSSWKNTIFITLILSVFISIILIFLQPFDTYTYNAPYKNLKLAGYSLCVIIPLLSIHAIEKIWYKKHGQKWTLLNELLVLTFGFFFINLLCYLYNCYVMNSVQPTLAGLFYWNIYYGLPFACIFITFWAYLRFRFGQILMSEEKIENKLISIEGANANEQIQFEWDEFVMAKSQSNYIDIFLYTKNGEQQKFTLRSTLSKLFDQLPMATQVHRSFLINTVFISELKGNTRKGAAVLNHVEMEVPVSPKYFSALKKELQFHP</sequence>
<dbReference type="RefSeq" id="WP_169655538.1">
    <property type="nucleotide sequence ID" value="NZ_JABANE010000009.1"/>
</dbReference>
<dbReference type="Pfam" id="PF04397">
    <property type="entry name" value="LytTR"/>
    <property type="match status" value="1"/>
</dbReference>
<name>A0A7X9P0J3_9BACT</name>
<keyword evidence="1" id="KW-1133">Transmembrane helix</keyword>
<dbReference type="EMBL" id="JABANE010000009">
    <property type="protein sequence ID" value="NME67298.1"/>
    <property type="molecule type" value="Genomic_DNA"/>
</dbReference>
<keyword evidence="1" id="KW-0812">Transmembrane</keyword>
<dbReference type="InterPro" id="IPR007492">
    <property type="entry name" value="LytTR_DNA-bd_dom"/>
</dbReference>
<keyword evidence="4" id="KW-1185">Reference proteome</keyword>
<evidence type="ECO:0000256" key="1">
    <source>
        <dbReference type="SAM" id="Phobius"/>
    </source>
</evidence>
<proteinExistence type="predicted"/>
<accession>A0A7X9P0J3</accession>
<dbReference type="Proteomes" id="UP000576082">
    <property type="component" value="Unassembled WGS sequence"/>
</dbReference>
<dbReference type="PROSITE" id="PS50930">
    <property type="entry name" value="HTH_LYTTR"/>
    <property type="match status" value="1"/>
</dbReference>
<feature type="transmembrane region" description="Helical" evidence="1">
    <location>
        <begin position="16"/>
        <end position="37"/>
    </location>
</feature>
<dbReference type="GO" id="GO:0003677">
    <property type="term" value="F:DNA binding"/>
    <property type="evidence" value="ECO:0007669"/>
    <property type="project" value="InterPro"/>
</dbReference>
<protein>
    <submittedName>
        <fullName evidence="3">LytTR family transcriptional regulator</fullName>
    </submittedName>
</protein>
<dbReference type="SMART" id="SM00850">
    <property type="entry name" value="LytTR"/>
    <property type="match status" value="1"/>
</dbReference>
<evidence type="ECO:0000259" key="2">
    <source>
        <dbReference type="PROSITE" id="PS50930"/>
    </source>
</evidence>
<dbReference type="Gene3D" id="2.40.50.1020">
    <property type="entry name" value="LytTr DNA-binding domain"/>
    <property type="match status" value="1"/>
</dbReference>
<feature type="transmembrane region" description="Helical" evidence="1">
    <location>
        <begin position="119"/>
        <end position="140"/>
    </location>
</feature>
<reference evidence="3 4" key="1">
    <citation type="submission" date="2020-04" db="EMBL/GenBank/DDBJ databases">
        <title>Flammeovirga sp. SR4, a novel species isolated from seawater.</title>
        <authorList>
            <person name="Wang X."/>
        </authorList>
    </citation>
    <scope>NUCLEOTIDE SEQUENCE [LARGE SCALE GENOMIC DNA]</scope>
    <source>
        <strain evidence="3 4">ATCC 23126</strain>
    </source>
</reference>
<feature type="transmembrane region" description="Helical" evidence="1">
    <location>
        <begin position="49"/>
        <end position="68"/>
    </location>
</feature>
<feature type="transmembrane region" description="Helical" evidence="1">
    <location>
        <begin position="80"/>
        <end position="104"/>
    </location>
</feature>
<organism evidence="3 4">
    <name type="scientific">Flammeovirga aprica JL-4</name>
    <dbReference type="NCBI Taxonomy" id="694437"/>
    <lineage>
        <taxon>Bacteria</taxon>
        <taxon>Pseudomonadati</taxon>
        <taxon>Bacteroidota</taxon>
        <taxon>Cytophagia</taxon>
        <taxon>Cytophagales</taxon>
        <taxon>Flammeovirgaceae</taxon>
        <taxon>Flammeovirga</taxon>
    </lineage>
</organism>
<comment type="caution">
    <text evidence="3">The sequence shown here is derived from an EMBL/GenBank/DDBJ whole genome shotgun (WGS) entry which is preliminary data.</text>
</comment>
<keyword evidence="1" id="KW-0472">Membrane</keyword>
<evidence type="ECO:0000313" key="4">
    <source>
        <dbReference type="Proteomes" id="UP000576082"/>
    </source>
</evidence>
<feature type="domain" description="HTH LytTR-type" evidence="2">
    <location>
        <begin position="189"/>
        <end position="268"/>
    </location>
</feature>
<evidence type="ECO:0000313" key="3">
    <source>
        <dbReference type="EMBL" id="NME67298.1"/>
    </source>
</evidence>
<gene>
    <name evidence="3" type="ORF">HHU12_04920</name>
</gene>
<dbReference type="AlphaFoldDB" id="A0A7X9P0J3"/>